<dbReference type="PANTHER" id="PTHR48184">
    <property type="entry name" value="RICIN B-TYPE LECTIN DOMAIN-CONTAINING PROTEIN"/>
    <property type="match status" value="1"/>
</dbReference>
<feature type="chain" id="PRO_5045792957" evidence="2">
    <location>
        <begin position="32"/>
        <end position="303"/>
    </location>
</feature>
<feature type="compositionally biased region" description="Pro residues" evidence="1">
    <location>
        <begin position="224"/>
        <end position="249"/>
    </location>
</feature>
<dbReference type="Proteomes" id="UP001501637">
    <property type="component" value="Unassembled WGS sequence"/>
</dbReference>
<reference evidence="4" key="1">
    <citation type="journal article" date="2019" name="Int. J. Syst. Evol. Microbiol.">
        <title>The Global Catalogue of Microorganisms (GCM) 10K type strain sequencing project: providing services to taxonomists for standard genome sequencing and annotation.</title>
        <authorList>
            <consortium name="The Broad Institute Genomics Platform"/>
            <consortium name="The Broad Institute Genome Sequencing Center for Infectious Disease"/>
            <person name="Wu L."/>
            <person name="Ma J."/>
        </authorList>
    </citation>
    <scope>NUCLEOTIDE SEQUENCE [LARGE SCALE GENOMIC DNA]</scope>
    <source>
        <strain evidence="4">JCM 9092</strain>
    </source>
</reference>
<gene>
    <name evidence="3" type="ORF">GCM10010449_65710</name>
</gene>
<sequence>MRMTPRALRTSIVTATAATAITLGAASGALAATQPTHTAATVEAAAHAKSKSKSKTKRVYVKTVKLASKGHTAKVYKLGKGKYQADILFKGKKVGVLNAFGKTALANLNGLHIKLTPRGTVTSWADRAKPAPKPTPKPKPKPKPGKRELVRIDTLVDGSMAKVYKLSTNHWQADIYGGSVGSAGIGTLDANGRSASGENNGLHVVLSPDGKLSSWADQAKEDPAPAPDPTPTPDPEPTPDPDPTPTPDPVPDDDQTPAPDITPEHKPVDDATPAPKPADNTVPAPTPVAPSTDPGKVELAPAA</sequence>
<feature type="region of interest" description="Disordered" evidence="1">
    <location>
        <begin position="122"/>
        <end position="147"/>
    </location>
</feature>
<evidence type="ECO:0000313" key="4">
    <source>
        <dbReference type="Proteomes" id="UP001501637"/>
    </source>
</evidence>
<dbReference type="PANTHER" id="PTHR48184:SF3">
    <property type="entry name" value="SCP DOMAIN-CONTAINING PROTEIN"/>
    <property type="match status" value="1"/>
</dbReference>
<evidence type="ECO:0000256" key="1">
    <source>
        <dbReference type="SAM" id="MobiDB-lite"/>
    </source>
</evidence>
<protein>
    <submittedName>
        <fullName evidence="3">Uncharacterized protein</fullName>
    </submittedName>
</protein>
<keyword evidence="2" id="KW-0732">Signal</keyword>
<proteinExistence type="predicted"/>
<comment type="caution">
    <text evidence="3">The sequence shown here is derived from an EMBL/GenBank/DDBJ whole genome shotgun (WGS) entry which is preliminary data.</text>
</comment>
<feature type="signal peptide" evidence="2">
    <location>
        <begin position="1"/>
        <end position="31"/>
    </location>
</feature>
<organism evidence="3 4">
    <name type="scientific">Streptomyces rectiviolaceus</name>
    <dbReference type="NCBI Taxonomy" id="332591"/>
    <lineage>
        <taxon>Bacteria</taxon>
        <taxon>Bacillati</taxon>
        <taxon>Actinomycetota</taxon>
        <taxon>Actinomycetes</taxon>
        <taxon>Kitasatosporales</taxon>
        <taxon>Streptomycetaceae</taxon>
        <taxon>Streptomyces</taxon>
    </lineage>
</organism>
<feature type="region of interest" description="Disordered" evidence="1">
    <location>
        <begin position="214"/>
        <end position="303"/>
    </location>
</feature>
<dbReference type="EMBL" id="BAAAUG010000145">
    <property type="protein sequence ID" value="GAA3136005.1"/>
    <property type="molecule type" value="Genomic_DNA"/>
</dbReference>
<accession>A0ABP6N498</accession>
<keyword evidence="4" id="KW-1185">Reference proteome</keyword>
<feature type="compositionally biased region" description="Low complexity" evidence="1">
    <location>
        <begin position="277"/>
        <end position="294"/>
    </location>
</feature>
<evidence type="ECO:0000256" key="2">
    <source>
        <dbReference type="SAM" id="SignalP"/>
    </source>
</evidence>
<dbReference type="RefSeq" id="WP_344527211.1">
    <property type="nucleotide sequence ID" value="NZ_BAAAUG010000145.1"/>
</dbReference>
<name>A0ABP6N498_9ACTN</name>
<evidence type="ECO:0000313" key="3">
    <source>
        <dbReference type="EMBL" id="GAA3136005.1"/>
    </source>
</evidence>